<dbReference type="Proteomes" id="UP001153365">
    <property type="component" value="Unassembled WGS sequence"/>
</dbReference>
<accession>A0AAV0B224</accession>
<dbReference type="AlphaFoldDB" id="A0AAV0B224"/>
<sequence length="83" mass="9290">MQEDLVGLIVESETETIGWLLRKQTHSQHNSPDKRVPKANRCTEDAETDKVSLSLPLAQDGKCIITIPPTTTKPLSFQVFLKD</sequence>
<evidence type="ECO:0000313" key="2">
    <source>
        <dbReference type="Proteomes" id="UP001153365"/>
    </source>
</evidence>
<organism evidence="1 2">
    <name type="scientific">Phakopsora pachyrhizi</name>
    <name type="common">Asian soybean rust disease fungus</name>
    <dbReference type="NCBI Taxonomy" id="170000"/>
    <lineage>
        <taxon>Eukaryota</taxon>
        <taxon>Fungi</taxon>
        <taxon>Dikarya</taxon>
        <taxon>Basidiomycota</taxon>
        <taxon>Pucciniomycotina</taxon>
        <taxon>Pucciniomycetes</taxon>
        <taxon>Pucciniales</taxon>
        <taxon>Phakopsoraceae</taxon>
        <taxon>Phakopsora</taxon>
    </lineage>
</organism>
<name>A0AAV0B224_PHAPC</name>
<reference evidence="1" key="1">
    <citation type="submission" date="2022-06" db="EMBL/GenBank/DDBJ databases">
        <authorList>
            <consortium name="SYNGENTA / RWTH Aachen University"/>
        </authorList>
    </citation>
    <scope>NUCLEOTIDE SEQUENCE</scope>
</reference>
<keyword evidence="2" id="KW-1185">Reference proteome</keyword>
<dbReference type="EMBL" id="CALTRL010002641">
    <property type="protein sequence ID" value="CAH7676309.1"/>
    <property type="molecule type" value="Genomic_DNA"/>
</dbReference>
<gene>
    <name evidence="1" type="ORF">PPACK8108_LOCUS11426</name>
</gene>
<comment type="caution">
    <text evidence="1">The sequence shown here is derived from an EMBL/GenBank/DDBJ whole genome shotgun (WGS) entry which is preliminary data.</text>
</comment>
<proteinExistence type="predicted"/>
<evidence type="ECO:0000313" key="1">
    <source>
        <dbReference type="EMBL" id="CAH7676309.1"/>
    </source>
</evidence>
<protein>
    <submittedName>
        <fullName evidence="1">Uncharacterized protein</fullName>
    </submittedName>
</protein>